<dbReference type="AlphaFoldDB" id="A0A8T0RTT6"/>
<keyword evidence="3" id="KW-1185">Reference proteome</keyword>
<reference evidence="2" key="1">
    <citation type="submission" date="2020-05" db="EMBL/GenBank/DDBJ databases">
        <title>WGS assembly of Panicum virgatum.</title>
        <authorList>
            <person name="Lovell J.T."/>
            <person name="Jenkins J."/>
            <person name="Shu S."/>
            <person name="Juenger T.E."/>
            <person name="Schmutz J."/>
        </authorList>
    </citation>
    <scope>NUCLEOTIDE SEQUENCE</scope>
    <source>
        <strain evidence="2">AP13</strain>
    </source>
</reference>
<evidence type="ECO:0000256" key="1">
    <source>
        <dbReference type="SAM" id="MobiDB-lite"/>
    </source>
</evidence>
<protein>
    <submittedName>
        <fullName evidence="2">Uncharacterized protein</fullName>
    </submittedName>
</protein>
<sequence length="427" mass="46960">MAPSRHADEGEQLQLTDADKVEDEEGCFESIDKLTSQGINAGDVKKLQDTKKNLTGIKGLSEAKVDKICEAKLLNQGTGNDLLLKPKSVVRITTRSQALDDSPRLSPLATMAKNKDLKFANQYQIPIEVLQEGLPALLRHAPDDVLQDGNLIRVATAAGLTAALALQAPGTESLQAYVVYYIAPQQALLIATMMENAKSKPHASGGAVVVTPLSAPQAEAGAAIAIRPPFIIVNERVLEAKVLALMAIRGELIDIDVTAKQVREEKEAPYYTETQTPFVDHGLPGCKHLKPLKQAYFATRALSGHYNIAKAILKVIDRPLFRSLLKSFPMTEMEEQKHLLDLAAEYQEQDPQHKSLSLSEIAQQLLGLLAFLDFYDKKRLLTPIDLAAVSSDRSKVLKLLKRQRQKFRDLIEKQSLIGAECVDFQSL</sequence>
<evidence type="ECO:0000313" key="2">
    <source>
        <dbReference type="EMBL" id="KAG2588820.1"/>
    </source>
</evidence>
<evidence type="ECO:0000313" key="3">
    <source>
        <dbReference type="Proteomes" id="UP000823388"/>
    </source>
</evidence>
<proteinExistence type="predicted"/>
<gene>
    <name evidence="2" type="ORF">PVAP13_5NG224443</name>
</gene>
<feature type="region of interest" description="Disordered" evidence="1">
    <location>
        <begin position="1"/>
        <end position="21"/>
    </location>
</feature>
<organism evidence="2 3">
    <name type="scientific">Panicum virgatum</name>
    <name type="common">Blackwell switchgrass</name>
    <dbReference type="NCBI Taxonomy" id="38727"/>
    <lineage>
        <taxon>Eukaryota</taxon>
        <taxon>Viridiplantae</taxon>
        <taxon>Streptophyta</taxon>
        <taxon>Embryophyta</taxon>
        <taxon>Tracheophyta</taxon>
        <taxon>Spermatophyta</taxon>
        <taxon>Magnoliopsida</taxon>
        <taxon>Liliopsida</taxon>
        <taxon>Poales</taxon>
        <taxon>Poaceae</taxon>
        <taxon>PACMAD clade</taxon>
        <taxon>Panicoideae</taxon>
        <taxon>Panicodae</taxon>
        <taxon>Paniceae</taxon>
        <taxon>Panicinae</taxon>
        <taxon>Panicum</taxon>
        <taxon>Panicum sect. Hiantes</taxon>
    </lineage>
</organism>
<dbReference type="Gene3D" id="1.10.150.20">
    <property type="entry name" value="5' to 3' exonuclease, C-terminal subdomain"/>
    <property type="match status" value="1"/>
</dbReference>
<dbReference type="EMBL" id="CM029046">
    <property type="protein sequence ID" value="KAG2588820.1"/>
    <property type="molecule type" value="Genomic_DNA"/>
</dbReference>
<accession>A0A8T0RTT6</accession>
<dbReference type="Proteomes" id="UP000823388">
    <property type="component" value="Chromosome 5N"/>
</dbReference>
<comment type="caution">
    <text evidence="2">The sequence shown here is derived from an EMBL/GenBank/DDBJ whole genome shotgun (WGS) entry which is preliminary data.</text>
</comment>
<name>A0A8T0RTT6_PANVG</name>